<name>A0A0E9T3C3_ANGAN</name>
<dbReference type="EMBL" id="GBXM01061107">
    <property type="protein sequence ID" value="JAH47470.1"/>
    <property type="molecule type" value="Transcribed_RNA"/>
</dbReference>
<evidence type="ECO:0000313" key="1">
    <source>
        <dbReference type="EMBL" id="JAH47470.1"/>
    </source>
</evidence>
<proteinExistence type="predicted"/>
<reference evidence="1" key="1">
    <citation type="submission" date="2014-11" db="EMBL/GenBank/DDBJ databases">
        <authorList>
            <person name="Amaro Gonzalez C."/>
        </authorList>
    </citation>
    <scope>NUCLEOTIDE SEQUENCE</scope>
</reference>
<accession>A0A0E9T3C3</accession>
<reference evidence="1" key="2">
    <citation type="journal article" date="2015" name="Fish Shellfish Immunol.">
        <title>Early steps in the European eel (Anguilla anguilla)-Vibrio vulnificus interaction in the gills: Role of the RtxA13 toxin.</title>
        <authorList>
            <person name="Callol A."/>
            <person name="Pajuelo D."/>
            <person name="Ebbesson L."/>
            <person name="Teles M."/>
            <person name="MacKenzie S."/>
            <person name="Amaro C."/>
        </authorList>
    </citation>
    <scope>NUCLEOTIDE SEQUENCE</scope>
</reference>
<dbReference type="AlphaFoldDB" id="A0A0E9T3C3"/>
<protein>
    <submittedName>
        <fullName evidence="1">Uncharacterized protein</fullName>
    </submittedName>
</protein>
<sequence length="68" mass="8070">MKEQRVSSLAFSLRIHLWRLHFESEAHTIMKTRGLTMAGKQPQIYLPPKFNLTEDVIFPSWYELHNEA</sequence>
<organism evidence="1">
    <name type="scientific">Anguilla anguilla</name>
    <name type="common">European freshwater eel</name>
    <name type="synonym">Muraena anguilla</name>
    <dbReference type="NCBI Taxonomy" id="7936"/>
    <lineage>
        <taxon>Eukaryota</taxon>
        <taxon>Metazoa</taxon>
        <taxon>Chordata</taxon>
        <taxon>Craniata</taxon>
        <taxon>Vertebrata</taxon>
        <taxon>Euteleostomi</taxon>
        <taxon>Actinopterygii</taxon>
        <taxon>Neopterygii</taxon>
        <taxon>Teleostei</taxon>
        <taxon>Anguilliformes</taxon>
        <taxon>Anguillidae</taxon>
        <taxon>Anguilla</taxon>
    </lineage>
</organism>